<proteinExistence type="predicted"/>
<protein>
    <recommendedName>
        <fullName evidence="2">Alpha/beta hydrolase</fullName>
    </recommendedName>
</protein>
<dbReference type="AlphaFoldDB" id="A0A645J604"/>
<organism evidence="1">
    <name type="scientific">bioreactor metagenome</name>
    <dbReference type="NCBI Taxonomy" id="1076179"/>
    <lineage>
        <taxon>unclassified sequences</taxon>
        <taxon>metagenomes</taxon>
        <taxon>ecological metagenomes</taxon>
    </lineage>
</organism>
<name>A0A645J604_9ZZZZ</name>
<evidence type="ECO:0000313" key="1">
    <source>
        <dbReference type="EMBL" id="MPN58817.1"/>
    </source>
</evidence>
<dbReference type="EMBL" id="VSSQ01132042">
    <property type="protein sequence ID" value="MPN58817.1"/>
    <property type="molecule type" value="Genomic_DNA"/>
</dbReference>
<evidence type="ECO:0008006" key="2">
    <source>
        <dbReference type="Google" id="ProtNLM"/>
    </source>
</evidence>
<accession>A0A645J604</accession>
<gene>
    <name evidence="1" type="ORF">SDC9_206532</name>
</gene>
<reference evidence="1" key="1">
    <citation type="submission" date="2019-08" db="EMBL/GenBank/DDBJ databases">
        <authorList>
            <person name="Kucharzyk K."/>
            <person name="Murdoch R.W."/>
            <person name="Higgins S."/>
            <person name="Loffler F."/>
        </authorList>
    </citation>
    <scope>NUCLEOTIDE SEQUENCE</scope>
</reference>
<sequence>MKRQLSDVDFAEYGDVVWISKSLGTILAALSEGEYDCEPRQLYLTPLPETLRLIRPESQIIALVLGTQDRFLTGEALAKFCEERNTRCCIIDGVDHSLKDEQSPERTERIIEQIAAFCD</sequence>
<comment type="caution">
    <text evidence="1">The sequence shown here is derived from an EMBL/GenBank/DDBJ whole genome shotgun (WGS) entry which is preliminary data.</text>
</comment>